<keyword evidence="5 7" id="KW-0648">Protein biosynthesis</keyword>
<comment type="catalytic activity">
    <reaction evidence="6 7">
        <text>L-glutamyl-tRNA(Gln) + L-glutamine + ATP + H2O = L-glutaminyl-tRNA(Gln) + L-glutamate + ADP + phosphate + H(+)</text>
        <dbReference type="Rhea" id="RHEA:17521"/>
        <dbReference type="Rhea" id="RHEA-COMP:9681"/>
        <dbReference type="Rhea" id="RHEA-COMP:9684"/>
        <dbReference type="ChEBI" id="CHEBI:15377"/>
        <dbReference type="ChEBI" id="CHEBI:15378"/>
        <dbReference type="ChEBI" id="CHEBI:29985"/>
        <dbReference type="ChEBI" id="CHEBI:30616"/>
        <dbReference type="ChEBI" id="CHEBI:43474"/>
        <dbReference type="ChEBI" id="CHEBI:58359"/>
        <dbReference type="ChEBI" id="CHEBI:78520"/>
        <dbReference type="ChEBI" id="CHEBI:78521"/>
        <dbReference type="ChEBI" id="CHEBI:456216"/>
    </reaction>
</comment>
<dbReference type="Pfam" id="PF02934">
    <property type="entry name" value="GatB_N"/>
    <property type="match status" value="1"/>
</dbReference>
<dbReference type="PANTHER" id="PTHR11659:SF0">
    <property type="entry name" value="GLUTAMYL-TRNA(GLN) AMIDOTRANSFERASE SUBUNIT B, MITOCHONDRIAL"/>
    <property type="match status" value="1"/>
</dbReference>
<keyword evidence="10" id="KW-0808">Transferase</keyword>
<dbReference type="GO" id="GO:0016740">
    <property type="term" value="F:transferase activity"/>
    <property type="evidence" value="ECO:0007669"/>
    <property type="project" value="UniProtKB-KW"/>
</dbReference>
<dbReference type="NCBIfam" id="TIGR00133">
    <property type="entry name" value="gatB"/>
    <property type="match status" value="1"/>
</dbReference>
<evidence type="ECO:0000313" key="11">
    <source>
        <dbReference type="Proteomes" id="UP000070544"/>
    </source>
</evidence>
<dbReference type="AlphaFoldDB" id="A0A139AWJ8"/>
<dbReference type="SMART" id="SM00845">
    <property type="entry name" value="GatB_Yqey"/>
    <property type="match status" value="1"/>
</dbReference>
<dbReference type="InterPro" id="IPR023168">
    <property type="entry name" value="GatB_Yqey_C_2"/>
</dbReference>
<dbReference type="InterPro" id="IPR017958">
    <property type="entry name" value="Gln-tRNA_amidoTrfase_suB_CS"/>
</dbReference>
<dbReference type="GO" id="GO:0030956">
    <property type="term" value="C:glutamyl-tRNA(Gln) amidotransferase complex"/>
    <property type="evidence" value="ECO:0007669"/>
    <property type="project" value="UniProtKB-UniRule"/>
</dbReference>
<gene>
    <name evidence="10" type="ORF">M427DRAFT_51394</name>
</gene>
<dbReference type="STRING" id="1344416.A0A139AWJ8"/>
<dbReference type="EC" id="6.3.5.-" evidence="7"/>
<dbReference type="GO" id="GO:0050567">
    <property type="term" value="F:glutaminyl-tRNA synthase (glutamine-hydrolyzing) activity"/>
    <property type="evidence" value="ECO:0007669"/>
    <property type="project" value="UniProtKB-UniRule"/>
</dbReference>
<dbReference type="EMBL" id="KQ965733">
    <property type="protein sequence ID" value="KXS21116.1"/>
    <property type="molecule type" value="Genomic_DNA"/>
</dbReference>
<dbReference type="OrthoDB" id="1722066at2759"/>
<dbReference type="Pfam" id="PF02637">
    <property type="entry name" value="GatB_Yqey"/>
    <property type="match status" value="1"/>
</dbReference>
<dbReference type="GO" id="GO:0032543">
    <property type="term" value="P:mitochondrial translation"/>
    <property type="evidence" value="ECO:0007669"/>
    <property type="project" value="UniProtKB-UniRule"/>
</dbReference>
<dbReference type="PROSITE" id="PS01234">
    <property type="entry name" value="GATB"/>
    <property type="match status" value="1"/>
</dbReference>
<dbReference type="InterPro" id="IPR004413">
    <property type="entry name" value="GatB"/>
</dbReference>
<sequence length="550" mass="60870">MLYRFKERLLHIQSFALCAAPSAVNGASGRHYYVTERSPLKVSFFDGEPANHWNGMETGWRATIGLELHCQIRSGQKLFSGAPFSAHAEVNENVTPFDAAFPGTLPRLNPHCLAQALRASLALGCAISAKSAFDRKHYFYNDLPQGYQITQHFAPLAVNGKLILGDADGLKDGSRTVSIQQVQIEQDTGKSLEGDTENDVLVDLNRAGAGLIEIVTGPDMRSSTEATSFVRKMFLLLDHIGVLAEGGFEDGSLRCDVNVSVGRAEEEGSTLGTRCEVKNLNSIKSVGKAIEHEISRQISEIERGGSIVPETRGFDPFTETTVPQRNKESAREYRYIPDPDLPPVLLSEHFIARCRASLPELPDDLRLRLTQPPYSLSPYIASLLVNEPGSTDVFERLTKMLSGDAETSANWIVGPVFSHLRSDPTTKSLREKSFGVDMLAEVIKLVKDESISNLSGKYLLQRLLDKPLSNSQSVQDVARELALMQESTGDELDLLCDELFRSNQDKIDLIVNKQRHSLIGFFVGTIQQRTNRKYNPKVVDALVRKRLGVE</sequence>
<dbReference type="InterPro" id="IPR017959">
    <property type="entry name" value="Asn/Gln-tRNA_amidoTrfase_suB/E"/>
</dbReference>
<dbReference type="Gene3D" id="1.10.10.410">
    <property type="match status" value="1"/>
</dbReference>
<dbReference type="NCBIfam" id="NF004012">
    <property type="entry name" value="PRK05477.1-2"/>
    <property type="match status" value="1"/>
</dbReference>
<dbReference type="GO" id="GO:0005739">
    <property type="term" value="C:mitochondrion"/>
    <property type="evidence" value="ECO:0007669"/>
    <property type="project" value="UniProtKB-SubCell"/>
</dbReference>
<feature type="region of interest" description="Disordered" evidence="8">
    <location>
        <begin position="309"/>
        <end position="329"/>
    </location>
</feature>
<evidence type="ECO:0000259" key="9">
    <source>
        <dbReference type="SMART" id="SM00845"/>
    </source>
</evidence>
<feature type="domain" description="Asn/Gln amidotransferase" evidence="9">
    <location>
        <begin position="392"/>
        <end position="547"/>
    </location>
</feature>
<proteinExistence type="inferred from homology"/>
<accession>A0A139AWJ8</accession>
<evidence type="ECO:0000256" key="6">
    <source>
        <dbReference type="ARBA" id="ARBA00047913"/>
    </source>
</evidence>
<evidence type="ECO:0000256" key="1">
    <source>
        <dbReference type="ARBA" id="ARBA00005306"/>
    </source>
</evidence>
<name>A0A139AWJ8_GONPJ</name>
<comment type="function">
    <text evidence="7">Allows the formation of correctly charged Gln-tRNA(Gln) through the transamidation of misacylated Glu-tRNA(Gln) in the mitochondria. The reaction takes place in the presence of glutamine and ATP through an activated gamma-phospho-Glu-tRNA(Gln).</text>
</comment>
<dbReference type="PANTHER" id="PTHR11659">
    <property type="entry name" value="GLUTAMYL-TRNA GLN AMIDOTRANSFERASE SUBUNIT B MITOCHONDRIAL AND PROKARYOTIC PET112-RELATED"/>
    <property type="match status" value="1"/>
</dbReference>
<dbReference type="GO" id="GO:0070681">
    <property type="term" value="P:glutaminyl-tRNAGln biosynthesis via transamidation"/>
    <property type="evidence" value="ECO:0007669"/>
    <property type="project" value="UniProtKB-UniRule"/>
</dbReference>
<evidence type="ECO:0000256" key="5">
    <source>
        <dbReference type="ARBA" id="ARBA00022917"/>
    </source>
</evidence>
<keyword evidence="2 7" id="KW-0436">Ligase</keyword>
<dbReference type="SUPFAM" id="SSF89095">
    <property type="entry name" value="GatB/YqeY motif"/>
    <property type="match status" value="1"/>
</dbReference>
<comment type="similarity">
    <text evidence="1 7">Belongs to the GatB/GatE family. GatB subfamily.</text>
</comment>
<dbReference type="InterPro" id="IPR018027">
    <property type="entry name" value="Asn/Gln_amidotransferase"/>
</dbReference>
<dbReference type="InterPro" id="IPR003789">
    <property type="entry name" value="Asn/Gln_tRNA_amidoTrase-B-like"/>
</dbReference>
<evidence type="ECO:0000256" key="8">
    <source>
        <dbReference type="SAM" id="MobiDB-lite"/>
    </source>
</evidence>
<dbReference type="NCBIfam" id="NF004014">
    <property type="entry name" value="PRK05477.1-4"/>
    <property type="match status" value="1"/>
</dbReference>
<dbReference type="Proteomes" id="UP000070544">
    <property type="component" value="Unassembled WGS sequence"/>
</dbReference>
<dbReference type="InterPro" id="IPR014746">
    <property type="entry name" value="Gln_synth/guanido_kin_cat_dom"/>
</dbReference>
<dbReference type="InterPro" id="IPR006075">
    <property type="entry name" value="Asn/Gln-tRNA_Trfase_suB/E_cat"/>
</dbReference>
<evidence type="ECO:0000256" key="7">
    <source>
        <dbReference type="HAMAP-Rule" id="MF_03147"/>
    </source>
</evidence>
<comment type="subunit">
    <text evidence="7">Subunit of the heterotrimeric GatCAB amidotransferase (AdT) complex, composed of A, B and C subunits.</text>
</comment>
<evidence type="ECO:0000313" key="10">
    <source>
        <dbReference type="EMBL" id="KXS21116.1"/>
    </source>
</evidence>
<evidence type="ECO:0000256" key="4">
    <source>
        <dbReference type="ARBA" id="ARBA00022840"/>
    </source>
</evidence>
<keyword evidence="7" id="KW-0496">Mitochondrion</keyword>
<organism evidence="10 11">
    <name type="scientific">Gonapodya prolifera (strain JEL478)</name>
    <name type="common">Monoblepharis prolifera</name>
    <dbReference type="NCBI Taxonomy" id="1344416"/>
    <lineage>
        <taxon>Eukaryota</taxon>
        <taxon>Fungi</taxon>
        <taxon>Fungi incertae sedis</taxon>
        <taxon>Chytridiomycota</taxon>
        <taxon>Chytridiomycota incertae sedis</taxon>
        <taxon>Monoblepharidomycetes</taxon>
        <taxon>Monoblepharidales</taxon>
        <taxon>Gonapodyaceae</taxon>
        <taxon>Gonapodya</taxon>
    </lineage>
</organism>
<comment type="subcellular location">
    <subcellularLocation>
        <location evidence="7">Mitochondrion</location>
    </subcellularLocation>
</comment>
<evidence type="ECO:0000256" key="2">
    <source>
        <dbReference type="ARBA" id="ARBA00022598"/>
    </source>
</evidence>
<dbReference type="SUPFAM" id="SSF55931">
    <property type="entry name" value="Glutamine synthetase/guanido kinase"/>
    <property type="match status" value="1"/>
</dbReference>
<keyword evidence="4 7" id="KW-0067">ATP-binding</keyword>
<reference evidence="10 11" key="1">
    <citation type="journal article" date="2015" name="Genome Biol. Evol.">
        <title>Phylogenomic analyses indicate that early fungi evolved digesting cell walls of algal ancestors of land plants.</title>
        <authorList>
            <person name="Chang Y."/>
            <person name="Wang S."/>
            <person name="Sekimoto S."/>
            <person name="Aerts A.L."/>
            <person name="Choi C."/>
            <person name="Clum A."/>
            <person name="LaButti K.M."/>
            <person name="Lindquist E.A."/>
            <person name="Yee Ngan C."/>
            <person name="Ohm R.A."/>
            <person name="Salamov A.A."/>
            <person name="Grigoriev I.V."/>
            <person name="Spatafora J.W."/>
            <person name="Berbee M.L."/>
        </authorList>
    </citation>
    <scope>NUCLEOTIDE SEQUENCE [LARGE SCALE GENOMIC DNA]</scope>
    <source>
        <strain evidence="10 11">JEL478</strain>
    </source>
</reference>
<protein>
    <recommendedName>
        <fullName evidence="7">Glutamyl-tRNA(Gln) amidotransferase subunit B, mitochondrial</fullName>
        <shortName evidence="7">Glu-AdT subunit B</shortName>
        <ecNumber evidence="7">6.3.5.-</ecNumber>
    </recommendedName>
</protein>
<dbReference type="HAMAP" id="MF_00121">
    <property type="entry name" value="GatB"/>
    <property type="match status" value="1"/>
</dbReference>
<evidence type="ECO:0000256" key="3">
    <source>
        <dbReference type="ARBA" id="ARBA00022741"/>
    </source>
</evidence>
<dbReference type="GO" id="GO:0005524">
    <property type="term" value="F:ATP binding"/>
    <property type="evidence" value="ECO:0007669"/>
    <property type="project" value="UniProtKB-KW"/>
</dbReference>
<keyword evidence="11" id="KW-1185">Reference proteome</keyword>
<keyword evidence="3 7" id="KW-0547">Nucleotide-binding</keyword>